<comment type="caution">
    <text evidence="2">The sequence shown here is derived from an EMBL/GenBank/DDBJ whole genome shotgun (WGS) entry which is preliminary data.</text>
</comment>
<dbReference type="EMBL" id="JAACJJ010000005">
    <property type="protein sequence ID" value="KAF5328219.1"/>
    <property type="molecule type" value="Genomic_DNA"/>
</dbReference>
<feature type="region of interest" description="Disordered" evidence="1">
    <location>
        <begin position="14"/>
        <end position="36"/>
    </location>
</feature>
<evidence type="ECO:0000313" key="2">
    <source>
        <dbReference type="EMBL" id="KAF5328219.1"/>
    </source>
</evidence>
<dbReference type="AlphaFoldDB" id="A0A8H5BRI0"/>
<organism evidence="2 3">
    <name type="scientific">Psilocybe cf. subviscida</name>
    <dbReference type="NCBI Taxonomy" id="2480587"/>
    <lineage>
        <taxon>Eukaryota</taxon>
        <taxon>Fungi</taxon>
        <taxon>Dikarya</taxon>
        <taxon>Basidiomycota</taxon>
        <taxon>Agaricomycotina</taxon>
        <taxon>Agaricomycetes</taxon>
        <taxon>Agaricomycetidae</taxon>
        <taxon>Agaricales</taxon>
        <taxon>Agaricineae</taxon>
        <taxon>Strophariaceae</taxon>
        <taxon>Psilocybe</taxon>
    </lineage>
</organism>
<evidence type="ECO:0000313" key="3">
    <source>
        <dbReference type="Proteomes" id="UP000567179"/>
    </source>
</evidence>
<dbReference type="Proteomes" id="UP000567179">
    <property type="component" value="Unassembled WGS sequence"/>
</dbReference>
<gene>
    <name evidence="2" type="ORF">D9619_013448</name>
</gene>
<sequence length="36" mass="3782">MHILGCVRALEQTETAGNGSSTQRRRASGGRCSTSC</sequence>
<protein>
    <submittedName>
        <fullName evidence="2">Uncharacterized protein</fullName>
    </submittedName>
</protein>
<reference evidence="2 3" key="1">
    <citation type="journal article" date="2020" name="ISME J.">
        <title>Uncovering the hidden diversity of litter-decomposition mechanisms in mushroom-forming fungi.</title>
        <authorList>
            <person name="Floudas D."/>
            <person name="Bentzer J."/>
            <person name="Ahren D."/>
            <person name="Johansson T."/>
            <person name="Persson P."/>
            <person name="Tunlid A."/>
        </authorList>
    </citation>
    <scope>NUCLEOTIDE SEQUENCE [LARGE SCALE GENOMIC DNA]</scope>
    <source>
        <strain evidence="2 3">CBS 101986</strain>
    </source>
</reference>
<name>A0A8H5BRI0_9AGAR</name>
<proteinExistence type="predicted"/>
<evidence type="ECO:0000256" key="1">
    <source>
        <dbReference type="SAM" id="MobiDB-lite"/>
    </source>
</evidence>
<accession>A0A8H5BRI0</accession>
<keyword evidence="3" id="KW-1185">Reference proteome</keyword>